<dbReference type="AlphaFoldDB" id="A0AA36J169"/>
<accession>A0AA36J169</accession>
<dbReference type="PANTHER" id="PTHR47032">
    <property type="entry name" value="UDP-D-XYLOSE:L-FUCOSE ALPHA-1,3-D-XYLOSYLTRANSFERASE-RELATED"/>
    <property type="match status" value="1"/>
</dbReference>
<sequence>MHRAAWSWALAAAGEMLFPDYVPWLAEQENCLPEALEEEPVAADQLKDVLPGLADPSGLVVFTVFVNTNDRKEAKRFAQQLGDWMCRVRALLGGSFLAIVDSEQAKRRWESEFGVSAFYSERWIEESFRGRGHGERHDSNYWRWVAMESILGAGYSAFYVDTDIMWLQDPRPHLAELSGDFFGSCDAYDARSGTIRWHRNGSLDMEQLRRESREHEDESVCCQGALLPVNAGMVMMRPTAGALRVARRCRERVLAGPCWGQAAMHWALFELCGGVSCGVLDPKLFASAAPLRQALKPHAAQAQVATPALPLGSQEGLRFSLMMGMLAGC</sequence>
<evidence type="ECO:0000259" key="1">
    <source>
        <dbReference type="Pfam" id="PF03407"/>
    </source>
</evidence>
<dbReference type="PANTHER" id="PTHR47032:SF1">
    <property type="entry name" value="UDP-D-XYLOSE:L-FUCOSE ALPHA-1,3-D-XYLOSYLTRANSFERASE-RELATED"/>
    <property type="match status" value="1"/>
</dbReference>
<keyword evidence="3" id="KW-1185">Reference proteome</keyword>
<dbReference type="GO" id="GO:0005794">
    <property type="term" value="C:Golgi apparatus"/>
    <property type="evidence" value="ECO:0007669"/>
    <property type="project" value="TreeGrafter"/>
</dbReference>
<dbReference type="EMBL" id="CAUJNA010003239">
    <property type="protein sequence ID" value="CAJ1396643.1"/>
    <property type="molecule type" value="Genomic_DNA"/>
</dbReference>
<dbReference type="InterPro" id="IPR005069">
    <property type="entry name" value="Nucl-diP-sugar_transferase"/>
</dbReference>
<reference evidence="2" key="1">
    <citation type="submission" date="2023-08" db="EMBL/GenBank/DDBJ databases">
        <authorList>
            <person name="Chen Y."/>
            <person name="Shah S."/>
            <person name="Dougan E. K."/>
            <person name="Thang M."/>
            <person name="Chan C."/>
        </authorList>
    </citation>
    <scope>NUCLEOTIDE SEQUENCE</scope>
</reference>
<gene>
    <name evidence="2" type="ORF">EVOR1521_LOCUS20838</name>
</gene>
<evidence type="ECO:0000313" key="2">
    <source>
        <dbReference type="EMBL" id="CAJ1396643.1"/>
    </source>
</evidence>
<comment type="caution">
    <text evidence="2">The sequence shown here is derived from an EMBL/GenBank/DDBJ whole genome shotgun (WGS) entry which is preliminary data.</text>
</comment>
<dbReference type="Proteomes" id="UP001178507">
    <property type="component" value="Unassembled WGS sequence"/>
</dbReference>
<evidence type="ECO:0000313" key="3">
    <source>
        <dbReference type="Proteomes" id="UP001178507"/>
    </source>
</evidence>
<dbReference type="InterPro" id="IPR052636">
    <property type="entry name" value="UDP-D-xylose:L-fucose_XylT"/>
</dbReference>
<protein>
    <recommendedName>
        <fullName evidence="1">Nucleotide-diphospho-sugar transferase domain-containing protein</fullName>
    </recommendedName>
</protein>
<dbReference type="Pfam" id="PF03407">
    <property type="entry name" value="Nucleotid_trans"/>
    <property type="match status" value="1"/>
</dbReference>
<dbReference type="GO" id="GO:0016757">
    <property type="term" value="F:glycosyltransferase activity"/>
    <property type="evidence" value="ECO:0007669"/>
    <property type="project" value="TreeGrafter"/>
</dbReference>
<organism evidence="2 3">
    <name type="scientific">Effrenium voratum</name>
    <dbReference type="NCBI Taxonomy" id="2562239"/>
    <lineage>
        <taxon>Eukaryota</taxon>
        <taxon>Sar</taxon>
        <taxon>Alveolata</taxon>
        <taxon>Dinophyceae</taxon>
        <taxon>Suessiales</taxon>
        <taxon>Symbiodiniaceae</taxon>
        <taxon>Effrenium</taxon>
    </lineage>
</organism>
<feature type="domain" description="Nucleotide-diphospho-sugar transferase" evidence="1">
    <location>
        <begin position="114"/>
        <end position="288"/>
    </location>
</feature>
<name>A0AA36J169_9DINO</name>
<proteinExistence type="predicted"/>